<dbReference type="PANTHER" id="PTHR40845:SF1">
    <property type="match status" value="1"/>
</dbReference>
<dbReference type="STRING" id="1126212.K2RBL9"/>
<feature type="domain" description="DUF7888" evidence="3">
    <location>
        <begin position="49"/>
        <end position="180"/>
    </location>
</feature>
<dbReference type="eggNOG" id="ENOG502SB2X">
    <property type="taxonomic scope" value="Eukaryota"/>
</dbReference>
<dbReference type="HOGENOM" id="CLU_105121_1_0_1"/>
<keyword evidence="1" id="KW-1133">Transmembrane helix</keyword>
<evidence type="ECO:0000259" key="3">
    <source>
        <dbReference type="Pfam" id="PF25411"/>
    </source>
</evidence>
<reference evidence="4 5" key="1">
    <citation type="journal article" date="2012" name="BMC Genomics">
        <title>Tools to kill: Genome of one of the most destructive plant pathogenic fungi Macrophomina phaseolina.</title>
        <authorList>
            <person name="Islam M.S."/>
            <person name="Haque M.S."/>
            <person name="Islam M.M."/>
            <person name="Emdad E.M."/>
            <person name="Halim A."/>
            <person name="Hossen Q.M.M."/>
            <person name="Hossain M.Z."/>
            <person name="Ahmed B."/>
            <person name="Rahim S."/>
            <person name="Rahman M.S."/>
            <person name="Alam M.M."/>
            <person name="Hou S."/>
            <person name="Wan X."/>
            <person name="Saito J.A."/>
            <person name="Alam M."/>
        </authorList>
    </citation>
    <scope>NUCLEOTIDE SEQUENCE [LARGE SCALE GENOMIC DNA]</scope>
    <source>
        <strain evidence="4 5">MS6</strain>
    </source>
</reference>
<gene>
    <name evidence="4" type="ORF">MPH_12567</name>
</gene>
<proteinExistence type="predicted"/>
<dbReference type="Proteomes" id="UP000007129">
    <property type="component" value="Unassembled WGS sequence"/>
</dbReference>
<dbReference type="Pfam" id="PF25411">
    <property type="entry name" value="DUF7888"/>
    <property type="match status" value="1"/>
</dbReference>
<evidence type="ECO:0000313" key="5">
    <source>
        <dbReference type="Proteomes" id="UP000007129"/>
    </source>
</evidence>
<dbReference type="VEuPathDB" id="FungiDB:MPH_12567"/>
<feature type="chain" id="PRO_5003866568" description="DUF7888 domain-containing protein" evidence="2">
    <location>
        <begin position="19"/>
        <end position="180"/>
    </location>
</feature>
<organism evidence="4 5">
    <name type="scientific">Macrophomina phaseolina (strain MS6)</name>
    <name type="common">Charcoal rot fungus</name>
    <dbReference type="NCBI Taxonomy" id="1126212"/>
    <lineage>
        <taxon>Eukaryota</taxon>
        <taxon>Fungi</taxon>
        <taxon>Dikarya</taxon>
        <taxon>Ascomycota</taxon>
        <taxon>Pezizomycotina</taxon>
        <taxon>Dothideomycetes</taxon>
        <taxon>Dothideomycetes incertae sedis</taxon>
        <taxon>Botryosphaeriales</taxon>
        <taxon>Botryosphaeriaceae</taxon>
        <taxon>Macrophomina</taxon>
    </lineage>
</organism>
<keyword evidence="1" id="KW-0812">Transmembrane</keyword>
<name>K2RBL9_MACPH</name>
<dbReference type="InterPro" id="IPR057210">
    <property type="entry name" value="DUF7888"/>
</dbReference>
<feature type="signal peptide" evidence="2">
    <location>
        <begin position="1"/>
        <end position="18"/>
    </location>
</feature>
<accession>K2RBL9</accession>
<keyword evidence="1" id="KW-0472">Membrane</keyword>
<dbReference type="OrthoDB" id="3478218at2759"/>
<keyword evidence="2" id="KW-0732">Signal</keyword>
<dbReference type="PANTHER" id="PTHR40845">
    <property type="match status" value="1"/>
</dbReference>
<protein>
    <recommendedName>
        <fullName evidence="3">DUF7888 domain-containing protein</fullName>
    </recommendedName>
</protein>
<feature type="transmembrane region" description="Helical" evidence="1">
    <location>
        <begin position="42"/>
        <end position="65"/>
    </location>
</feature>
<dbReference type="EMBL" id="AHHD01000523">
    <property type="protein sequence ID" value="EKG10287.1"/>
    <property type="molecule type" value="Genomic_DNA"/>
</dbReference>
<dbReference type="InParanoid" id="K2RBL9"/>
<sequence length="180" mass="19120">MKVTALLTLAAGFAAAAAAPAAAPEPEKEHALQKRLSELGVAIVGGTISGAITTAIVGLAVGVAAKQINDVIDALETWERVREEFTQKTVAEMWANRPGDEYAAICYNMAYSVSNTQNIVDGGKVELTSGPLKTDYDCFLMKGPDTRFTPEGDGGFINYAAQHNDAYCTYDDASGEIYCK</sequence>
<evidence type="ECO:0000256" key="2">
    <source>
        <dbReference type="SAM" id="SignalP"/>
    </source>
</evidence>
<dbReference type="AlphaFoldDB" id="K2RBL9"/>
<evidence type="ECO:0000256" key="1">
    <source>
        <dbReference type="SAM" id="Phobius"/>
    </source>
</evidence>
<comment type="caution">
    <text evidence="4">The sequence shown here is derived from an EMBL/GenBank/DDBJ whole genome shotgun (WGS) entry which is preliminary data.</text>
</comment>
<evidence type="ECO:0000313" key="4">
    <source>
        <dbReference type="EMBL" id="EKG10287.1"/>
    </source>
</evidence>